<protein>
    <submittedName>
        <fullName evidence="1">9252_t:CDS:1</fullName>
    </submittedName>
</protein>
<gene>
    <name evidence="1" type="ORF">ACOLOM_LOCUS6242</name>
</gene>
<feature type="non-terminal residue" evidence="1">
    <location>
        <position position="1343"/>
    </location>
</feature>
<evidence type="ECO:0000313" key="2">
    <source>
        <dbReference type="Proteomes" id="UP000789525"/>
    </source>
</evidence>
<name>A0ACA9MIQ4_9GLOM</name>
<comment type="caution">
    <text evidence="1">The sequence shown here is derived from an EMBL/GenBank/DDBJ whole genome shotgun (WGS) entry which is preliminary data.</text>
</comment>
<organism evidence="1 2">
    <name type="scientific">Acaulospora colombiana</name>
    <dbReference type="NCBI Taxonomy" id="27376"/>
    <lineage>
        <taxon>Eukaryota</taxon>
        <taxon>Fungi</taxon>
        <taxon>Fungi incertae sedis</taxon>
        <taxon>Mucoromycota</taxon>
        <taxon>Glomeromycotina</taxon>
        <taxon>Glomeromycetes</taxon>
        <taxon>Diversisporales</taxon>
        <taxon>Acaulosporaceae</taxon>
        <taxon>Acaulospora</taxon>
    </lineage>
</organism>
<accession>A0ACA9MIQ4</accession>
<dbReference type="EMBL" id="CAJVPT010012667">
    <property type="protein sequence ID" value="CAG8588938.1"/>
    <property type="molecule type" value="Genomic_DNA"/>
</dbReference>
<dbReference type="Proteomes" id="UP000789525">
    <property type="component" value="Unassembled WGS sequence"/>
</dbReference>
<sequence>MIHPPLDKEQQGHVHFRKSMKKFTATSNDTFSIVGHSQPYVYARINSDIATLLSALGVTNETFLRKLHSYLDWLKKVLTELNAALDFLSSVGQHPEAERVLLEGLDSPKVQTVLTDALTKEIKSFKKGDTNKDRIRFLVHKSRYIFGVCDPFQVLEEGEVFVKVTMPRGGPRAIHSCPVLVVRNPCLHPGSRGLLEITGCLQRGAGSFGGLCGDLDGDQYTVIWDEDLVQPKIAEHFLYPAVKERQKLIITRQDLVAHFAGYNRRVKFQPEGAMSKECQELNALYSQCVDGAIIKIPERLRSPPTPSEPFIVDIMLDECRAFAQEWLASHSSTEKSVDRIADEEVLTALLTSDRVTLTEFQTLQLAWRIARRSSINIKPYIPMMNFGSLSPSEKRMICHAFDLTPEEQRAYSKMISHNLHFAFNDYIPQKAKNFKRRIVIIKTDDRFCAGIFIRGDVNWDEDHIVNDNVAVFAATPTALQSQSTCQTKEPWKATAYTVGTGSSSCIIDIFAIHGSLSIFHLRSLLMSSNVPTEEKLRSNPPPQPFARNALANVKWDERGPNDEAIFTSQERNARALLATQTFDRLNQLLEFALHYHQEERAFWIFEQLCAHPEREVSTVSGWLLRYPHLVFNLLHQSFDRASGRLSEPFHSIARDILEAIILSANEAPATSLVALEKLGRPTKQRSSPTRMTIHARQEKARPAANEAQPEPVEREEDAPTAVAPAKALVVVGEIPVHQPSSARLHSHVRLAAASRPEKESALYRREILDGIVTVSSRGQVEIKLFHHPPPEYEKMEWYMYDCGNTATTKAMMDAVTKLHTDQFEACGFHQIITGTRNIDEVQIQAATQESENIEWEGFNVSQKEAIVNSCKSEVGLIWGPPGTGKTTVVVKILEILLSRLDDEAQILMTASTHNGKSPSHRSTICLTDSHLAVDNVLERFSRRNLEKKWIPDESIIRAATDYGKVGESVKKYTVDALLGGNPTDDSKLIKKAEKRIKGAKIIFTTCAGAGLGVLRKLHFETVLIDEASQITEGTSLIPLVKGCKQAILLRPTIKSPMTVPGLDVSLFERLYTGIEQIGLYKAMLNVQYRFPEDLARYPSMRFYENRLQTGTDTSKLQEKLDKTSFPWPVASGRKIPNVFVPCTEEEDMGSQSKKNEGQAKLVGHIVNLLRTTPPNNTATTSSDTPPSIAVLTPYTKQVTCLKSYVQGASIHTVDGFQGREADFIVYSSVRCNPNRDIGFLIDERRLNVAWTRARVGRIVVGDPDTLKNGQRIEDDMVPSPGGNELWRGAIEDYQLPSNGSVTKLPKEALIDSFERPPGSPSPKVVSPDNMVGQVEATKLLAAG</sequence>
<reference evidence="1" key="1">
    <citation type="submission" date="2021-06" db="EMBL/GenBank/DDBJ databases">
        <authorList>
            <person name="Kallberg Y."/>
            <person name="Tangrot J."/>
            <person name="Rosling A."/>
        </authorList>
    </citation>
    <scope>NUCLEOTIDE SEQUENCE</scope>
    <source>
        <strain evidence="1">CL356</strain>
    </source>
</reference>
<evidence type="ECO:0000313" key="1">
    <source>
        <dbReference type="EMBL" id="CAG8588938.1"/>
    </source>
</evidence>
<keyword evidence="2" id="KW-1185">Reference proteome</keyword>
<proteinExistence type="predicted"/>